<dbReference type="RefSeq" id="WP_337705188.1">
    <property type="nucleotide sequence ID" value="NZ_JBBEGM010000009.1"/>
</dbReference>
<keyword evidence="4" id="KW-1185">Reference proteome</keyword>
<name>A0ABU8MBN2_9PSEU</name>
<keyword evidence="2" id="KW-1133">Transmembrane helix</keyword>
<feature type="transmembrane region" description="Helical" evidence="2">
    <location>
        <begin position="48"/>
        <end position="70"/>
    </location>
</feature>
<evidence type="ECO:0000313" key="4">
    <source>
        <dbReference type="Proteomes" id="UP001369736"/>
    </source>
</evidence>
<dbReference type="EMBL" id="JBBEGM010000009">
    <property type="protein sequence ID" value="MEJ2863828.1"/>
    <property type="molecule type" value="Genomic_DNA"/>
</dbReference>
<evidence type="ECO:0000256" key="2">
    <source>
        <dbReference type="SAM" id="Phobius"/>
    </source>
</evidence>
<protein>
    <recommendedName>
        <fullName evidence="5">DUF3040 family protein</fullName>
    </recommendedName>
</protein>
<sequence length="108" mass="12117">MTRSTPGSSGEDERPLDARETREFDRIVADYRRTARRRDRTGHPAPTLRWRTVVLVLLASAVFAVLTTRLPAPVNLWSPVFLLVLVALASLAWAVRGSRRAGRRGDTH</sequence>
<keyword evidence="2" id="KW-0812">Transmembrane</keyword>
<evidence type="ECO:0000313" key="3">
    <source>
        <dbReference type="EMBL" id="MEJ2863828.1"/>
    </source>
</evidence>
<gene>
    <name evidence="3" type="ORF">WCD58_21905</name>
</gene>
<keyword evidence="2" id="KW-0472">Membrane</keyword>
<dbReference type="Proteomes" id="UP001369736">
    <property type="component" value="Unassembled WGS sequence"/>
</dbReference>
<feature type="transmembrane region" description="Helical" evidence="2">
    <location>
        <begin position="76"/>
        <end position="95"/>
    </location>
</feature>
<proteinExistence type="predicted"/>
<evidence type="ECO:0008006" key="5">
    <source>
        <dbReference type="Google" id="ProtNLM"/>
    </source>
</evidence>
<organism evidence="3 4">
    <name type="scientific">Actinomycetospora flava</name>
    <dbReference type="NCBI Taxonomy" id="3129232"/>
    <lineage>
        <taxon>Bacteria</taxon>
        <taxon>Bacillati</taxon>
        <taxon>Actinomycetota</taxon>
        <taxon>Actinomycetes</taxon>
        <taxon>Pseudonocardiales</taxon>
        <taxon>Pseudonocardiaceae</taxon>
        <taxon>Actinomycetospora</taxon>
    </lineage>
</organism>
<accession>A0ABU8MBN2</accession>
<comment type="caution">
    <text evidence="3">The sequence shown here is derived from an EMBL/GenBank/DDBJ whole genome shotgun (WGS) entry which is preliminary data.</text>
</comment>
<feature type="compositionally biased region" description="Basic and acidic residues" evidence="1">
    <location>
        <begin position="11"/>
        <end position="21"/>
    </location>
</feature>
<reference evidence="3 4" key="1">
    <citation type="submission" date="2024-03" db="EMBL/GenBank/DDBJ databases">
        <title>Actinomycetospora sp. OC33-EN07, a novel actinomycete isolated from wild orchid (Aerides multiflora).</title>
        <authorList>
            <person name="Suriyachadkun C."/>
        </authorList>
    </citation>
    <scope>NUCLEOTIDE SEQUENCE [LARGE SCALE GENOMIC DNA]</scope>
    <source>
        <strain evidence="3 4">OC33-EN07</strain>
    </source>
</reference>
<feature type="region of interest" description="Disordered" evidence="1">
    <location>
        <begin position="1"/>
        <end position="21"/>
    </location>
</feature>
<evidence type="ECO:0000256" key="1">
    <source>
        <dbReference type="SAM" id="MobiDB-lite"/>
    </source>
</evidence>